<comment type="subunit">
    <text evidence="11">Associates with the phosphorylated CTD domain of POLR2A /RNA polymerase II.</text>
</comment>
<dbReference type="Gene3D" id="1.25.40.90">
    <property type="match status" value="1"/>
</dbReference>
<dbReference type="GO" id="GO:0005849">
    <property type="term" value="C:mRNA cleavage factor complex"/>
    <property type="evidence" value="ECO:0007669"/>
    <property type="project" value="InterPro"/>
</dbReference>
<keyword evidence="2" id="KW-0488">Methylation</keyword>
<dbReference type="InterPro" id="IPR048830">
    <property type="entry name" value="PCF11_helical"/>
</dbReference>
<feature type="compositionally biased region" description="Low complexity" evidence="14">
    <location>
        <begin position="778"/>
        <end position="790"/>
    </location>
</feature>
<dbReference type="InterPro" id="IPR006569">
    <property type="entry name" value="CID_dom"/>
</dbReference>
<feature type="compositionally biased region" description="Basic and acidic residues" evidence="14">
    <location>
        <begin position="798"/>
        <end position="815"/>
    </location>
</feature>
<evidence type="ECO:0000313" key="17">
    <source>
        <dbReference type="Proteomes" id="UP000472265"/>
    </source>
</evidence>
<feature type="compositionally biased region" description="Polar residues" evidence="14">
    <location>
        <begin position="697"/>
        <end position="716"/>
    </location>
</feature>
<dbReference type="InterPro" id="IPR047415">
    <property type="entry name" value="Pcf11_CID"/>
</dbReference>
<evidence type="ECO:0000256" key="9">
    <source>
        <dbReference type="ARBA" id="ARBA00023242"/>
    </source>
</evidence>
<feature type="compositionally biased region" description="Low complexity" evidence="14">
    <location>
        <begin position="285"/>
        <end position="295"/>
    </location>
</feature>
<reference evidence="16" key="2">
    <citation type="submission" date="2025-08" db="UniProtKB">
        <authorList>
            <consortium name="Ensembl"/>
        </authorList>
    </citation>
    <scope>IDENTIFICATION</scope>
</reference>
<dbReference type="Pfam" id="PF04818">
    <property type="entry name" value="CID"/>
    <property type="match status" value="1"/>
</dbReference>
<dbReference type="RefSeq" id="XP_030293351.1">
    <property type="nucleotide sequence ID" value="XM_030437491.1"/>
</dbReference>
<keyword evidence="17" id="KW-1185">Reference proteome</keyword>
<dbReference type="InParanoid" id="A0A671UZM2"/>
<comment type="subcellular location">
    <subcellularLocation>
        <location evidence="1">Nucleus</location>
    </subcellularLocation>
</comment>
<keyword evidence="7" id="KW-0007">Acetylation</keyword>
<accession>A0A671UZM2</accession>
<dbReference type="Ensembl" id="ENSSAUT00010020476.1">
    <property type="protein sequence ID" value="ENSSAUP00010019348.1"/>
    <property type="gene ID" value="ENSSAUG00010008731.1"/>
</dbReference>
<feature type="compositionally biased region" description="Basic and acidic residues" evidence="14">
    <location>
        <begin position="909"/>
        <end position="919"/>
    </location>
</feature>
<dbReference type="Pfam" id="PF20827">
    <property type="entry name" value="PCF11_charged"/>
    <property type="match status" value="1"/>
</dbReference>
<feature type="region of interest" description="Disordered" evidence="14">
    <location>
        <begin position="285"/>
        <end position="663"/>
    </location>
</feature>
<dbReference type="PROSITE" id="PS51391">
    <property type="entry name" value="CID"/>
    <property type="match status" value="1"/>
</dbReference>
<evidence type="ECO:0000256" key="4">
    <source>
        <dbReference type="ARBA" id="ARBA00022553"/>
    </source>
</evidence>
<dbReference type="SMART" id="SM00582">
    <property type="entry name" value="RPR"/>
    <property type="match status" value="1"/>
</dbReference>
<feature type="region of interest" description="Disordered" evidence="14">
    <location>
        <begin position="185"/>
        <end position="233"/>
    </location>
</feature>
<evidence type="ECO:0000256" key="1">
    <source>
        <dbReference type="ARBA" id="ARBA00004123"/>
    </source>
</evidence>
<feature type="compositionally biased region" description="Basic residues" evidence="14">
    <location>
        <begin position="488"/>
        <end position="500"/>
    </location>
</feature>
<evidence type="ECO:0000259" key="15">
    <source>
        <dbReference type="PROSITE" id="PS51391"/>
    </source>
</evidence>
<feature type="compositionally biased region" description="Acidic residues" evidence="14">
    <location>
        <begin position="1392"/>
        <end position="1411"/>
    </location>
</feature>
<gene>
    <name evidence="16" type="primary">pcf11</name>
</gene>
<dbReference type="InterPro" id="IPR045154">
    <property type="entry name" value="PCF11-like"/>
</dbReference>
<evidence type="ECO:0000256" key="2">
    <source>
        <dbReference type="ARBA" id="ARBA00022481"/>
    </source>
</evidence>
<dbReference type="Proteomes" id="UP000472265">
    <property type="component" value="Chromosome 13"/>
</dbReference>
<dbReference type="FunFam" id="1.25.40.90:FF:000015">
    <property type="entry name" value="Pre-mRNA cleavage complex 2 protein Pcf11"/>
    <property type="match status" value="1"/>
</dbReference>
<keyword evidence="8" id="KW-0175">Coiled coil</keyword>
<evidence type="ECO:0000256" key="13">
    <source>
        <dbReference type="ARBA" id="ARBA00083113"/>
    </source>
</evidence>
<keyword evidence="5" id="KW-0507">mRNA processing</keyword>
<organism evidence="16 17">
    <name type="scientific">Sparus aurata</name>
    <name type="common">Gilthead sea bream</name>
    <dbReference type="NCBI Taxonomy" id="8175"/>
    <lineage>
        <taxon>Eukaryota</taxon>
        <taxon>Metazoa</taxon>
        <taxon>Chordata</taxon>
        <taxon>Craniata</taxon>
        <taxon>Vertebrata</taxon>
        <taxon>Euteleostomi</taxon>
        <taxon>Actinopterygii</taxon>
        <taxon>Neopterygii</taxon>
        <taxon>Teleostei</taxon>
        <taxon>Neoteleostei</taxon>
        <taxon>Acanthomorphata</taxon>
        <taxon>Eupercaria</taxon>
        <taxon>Spariformes</taxon>
        <taxon>Sparidae</taxon>
        <taxon>Sparus</taxon>
    </lineage>
</organism>
<feature type="region of interest" description="Disordered" evidence="14">
    <location>
        <begin position="696"/>
        <end position="1118"/>
    </location>
</feature>
<dbReference type="GO" id="GO:0005737">
    <property type="term" value="C:cytoplasm"/>
    <property type="evidence" value="ECO:0007669"/>
    <property type="project" value="TreeGrafter"/>
</dbReference>
<keyword evidence="3" id="KW-1017">Isopeptide bond</keyword>
<dbReference type="GO" id="GO:0000993">
    <property type="term" value="F:RNA polymerase II complex binding"/>
    <property type="evidence" value="ECO:0007669"/>
    <property type="project" value="InterPro"/>
</dbReference>
<dbReference type="InterPro" id="IPR021605">
    <property type="entry name" value="Pcf11_Clp1-ID"/>
</dbReference>
<reference evidence="16" key="3">
    <citation type="submission" date="2025-09" db="UniProtKB">
        <authorList>
            <consortium name="Ensembl"/>
        </authorList>
    </citation>
    <scope>IDENTIFICATION</scope>
</reference>
<feature type="compositionally biased region" description="Low complexity" evidence="14">
    <location>
        <begin position="520"/>
        <end position="530"/>
    </location>
</feature>
<dbReference type="OMA" id="QSVGGMR"/>
<name>A0A671UZM2_SPAAU</name>
<keyword evidence="9" id="KW-0539">Nucleus</keyword>
<dbReference type="Pfam" id="PF20845">
    <property type="entry name" value="Pcf11_helical"/>
    <property type="match status" value="1"/>
</dbReference>
<dbReference type="SUPFAM" id="SSF48464">
    <property type="entry name" value="ENTH/VHS domain"/>
    <property type="match status" value="1"/>
</dbReference>
<evidence type="ECO:0000256" key="6">
    <source>
        <dbReference type="ARBA" id="ARBA00022843"/>
    </source>
</evidence>
<evidence type="ECO:0000256" key="3">
    <source>
        <dbReference type="ARBA" id="ARBA00022499"/>
    </source>
</evidence>
<evidence type="ECO:0000313" key="16">
    <source>
        <dbReference type="Ensembl" id="ENSSAUP00010019348.1"/>
    </source>
</evidence>
<evidence type="ECO:0000256" key="8">
    <source>
        <dbReference type="ARBA" id="ARBA00023054"/>
    </source>
</evidence>
<feature type="compositionally biased region" description="Basic and acidic residues" evidence="14">
    <location>
        <begin position="396"/>
        <end position="433"/>
    </location>
</feature>
<feature type="compositionally biased region" description="Basic and acidic residues" evidence="14">
    <location>
        <begin position="845"/>
        <end position="856"/>
    </location>
</feature>
<dbReference type="PANTHER" id="PTHR15921">
    <property type="entry name" value="PRE-MRNA CLEAVAGE COMPLEX II"/>
    <property type="match status" value="1"/>
</dbReference>
<dbReference type="GeneID" id="115593805"/>
<feature type="compositionally biased region" description="Basic and acidic residues" evidence="14">
    <location>
        <begin position="538"/>
        <end position="618"/>
    </location>
</feature>
<feature type="compositionally biased region" description="Pro residues" evidence="14">
    <location>
        <begin position="192"/>
        <end position="222"/>
    </location>
</feature>
<feature type="compositionally biased region" description="Basic and acidic residues" evidence="14">
    <location>
        <begin position="1010"/>
        <end position="1024"/>
    </location>
</feature>
<dbReference type="PANTHER" id="PTHR15921:SF3">
    <property type="entry name" value="PRE-MRNA CLEAVAGE COMPLEX 2 PROTEIN PCF11"/>
    <property type="match status" value="1"/>
</dbReference>
<feature type="compositionally biased region" description="Basic and acidic residues" evidence="14">
    <location>
        <begin position="943"/>
        <end position="958"/>
    </location>
</feature>
<evidence type="ECO:0000256" key="14">
    <source>
        <dbReference type="SAM" id="MobiDB-lite"/>
    </source>
</evidence>
<feature type="domain" description="CID" evidence="15">
    <location>
        <begin position="31"/>
        <end position="159"/>
    </location>
</feature>
<dbReference type="CDD" id="cd16982">
    <property type="entry name" value="CID_Pcf11"/>
    <property type="match status" value="1"/>
</dbReference>
<feature type="compositionally biased region" description="Low complexity" evidence="14">
    <location>
        <begin position="1379"/>
        <end position="1391"/>
    </location>
</feature>
<feature type="compositionally biased region" description="Acidic residues" evidence="14">
    <location>
        <begin position="761"/>
        <end position="776"/>
    </location>
</feature>
<evidence type="ECO:0000256" key="7">
    <source>
        <dbReference type="ARBA" id="ARBA00022990"/>
    </source>
</evidence>
<protein>
    <recommendedName>
        <fullName evidence="12">Pre-mRNA cleavage complex 2 protein Pcf11</fullName>
    </recommendedName>
    <alternativeName>
        <fullName evidence="13">Pre-mRNA cleavage complex II protein Pcf11</fullName>
    </alternativeName>
</protein>
<dbReference type="GO" id="GO:0003729">
    <property type="term" value="F:mRNA binding"/>
    <property type="evidence" value="ECO:0007669"/>
    <property type="project" value="InterPro"/>
</dbReference>
<reference evidence="16" key="1">
    <citation type="submission" date="2021-04" db="EMBL/GenBank/DDBJ databases">
        <authorList>
            <consortium name="Wellcome Sanger Institute Data Sharing"/>
        </authorList>
    </citation>
    <scope>NUCLEOTIDE SEQUENCE [LARGE SCALE GENOMIC DNA]</scope>
</reference>
<feature type="region of interest" description="Disordered" evidence="14">
    <location>
        <begin position="1369"/>
        <end position="1415"/>
    </location>
</feature>
<dbReference type="GeneTree" id="ENSGT00440000034259"/>
<feature type="compositionally biased region" description="Basic and acidic residues" evidence="14">
    <location>
        <begin position="336"/>
        <end position="347"/>
    </location>
</feature>
<keyword evidence="4" id="KW-0597">Phosphoprotein</keyword>
<feature type="compositionally biased region" description="Pro residues" evidence="14">
    <location>
        <begin position="981"/>
        <end position="992"/>
    </location>
</feature>
<sequence length="1666" mass="185521">MDCLLINGYANQKVRVGFPGSLSSKMDDKAAREDACREYQSSLEDLTFNSKPHINMLTILAEENLNFAKDIVAIIEAQISKAPSAEKLPVLYLVDSIVKNVGGEYLAVFAKNLITSFICVFEKVDENTRKSLFKLRSTWDDVFPLKKLYALDVRVNSVDPAWPIKPLPPTVNASASIHVNPKFLKQSDEVSSPPPATTPTPPPQPTPPPAPASVPTPTPAPAAAPASQPAPAVSQYSLTQEQLIRQQLLAKQKQLLELQQKKIELELEQTKAQLVGGFVVPTSTPVSTPAASTAPKLVTQTAPVVRPWIPPQTQTDTKPSTRDPRLNRSGPPVGPQHKEQSAGKRADATTTGSSALAPEKLTRPDKARTQRKEVPEERPKSKSHSPMVKSVQSKNKHVEAEIQKSAEGTKKDPRLRKRTQEKMGEVKEDEQKEKKRCTDKKEREEAAARAVEPQRLPKGKLVNGSVTKHDREESTENVEFKTGGNARTHARKRTRSRSRSRSPAASTKRNDKRSPKSRARSSSLSPSPSHKLGKPRRIRADEPEHGKPGREDRLTPKKNQSESRRSKRPAEDRHSESRDAHSPRSHDGGSKENKDASHRWRSGWEENKHLKPPEDSHVKPGPPRHKQYSTPTRPTTPRTPKHRLSVDANLQIPEALNSASKKDLLRRASKRLESGEISQEDFLNMAHQIKHFFQYQEELQQQHSDGWDDSGNNFSKKQPLLTTPPSTQPRPHDGMDAAELSYYEHKSKLRKTQVAHRAAGEEWEGEESPEEPEEGTQGEKPSSGRSGGHPPSHKYSRAPRERPGERRSKESEEPRPPAGPMIEEYNHGKEFPTLKSLPGLRFRRRADPRESKRSEVRFWSCGVSGSRSVILQQGEREWTSPLMERQRLDDREEQKSGYNAPRRYGPPTDSRHPDPRRPDGPPSGTVVHRNCSSPAGLDPPVPRFERERLSPLHQKDTAEASPVPRFESPNSEHSDDAPLDVPLPHPHPPHPPKSILKAPPRAGPLSSVRQHSDSPGHTPPHDGGHPPSRYEGPGHMGPSRPHPPGWYEGGGPGCYDESSRFDGPHHQVPGRFDGGGPPHHNMPERFDGPGPHIPHGPMRGGDGMGRFDGPPLPQGPGRFDGPIGQQPPVRFEGQVPGPGHFEGPMQHFNNMAPGPGSGPMGFQQQRPMRFDGPPNQMGPMRFDGPGPMRFDGPIQPGPRFDMPNVPHQGGPSLYESAPGQQGPMRFAPQHNLQPPMRPMAPPIYENQLAPQQNFNMAPQRFQEPMNPQFPAGPMPFPAQPNLQQPGSFNMQPAPPFSQPTPAPFYNPAAPAVSMQQPVNMMANLNQPFLPQNPVPFRQPTPQVGPQENHFGQVDVNDLLSKLISNGIIKPSQSEPTPPTGTETAAPAAPAVVEEEEEEPEQVEEEEEDDNLPDLTSFTIDDMKQRYEGVVTKLYSGNQCCLCSMRFTAAQTDMYADHLDWHFRQNHAGKVASKKITHRRWYYTLRDWIEFEEIADLEERAKSLFFEKENEEEVQKSQAAAKEKEFQSVKATKDQVGESCEICQEPFETYWVEEEEDWFLKDALRVDDKIFHPACFEDYQNTSSYIDVTPSPNKVLTDHPLSTFIKKEEEEEEEGTSCAVAAAAAAAVAAIAAVKQEVESEAPEPPEVKVEEPEVLTEDVQSDQNKE</sequence>
<feature type="region of interest" description="Disordered" evidence="14">
    <location>
        <begin position="1636"/>
        <end position="1666"/>
    </location>
</feature>
<dbReference type="CTD" id="51585"/>
<comment type="function">
    <text evidence="10">Component of pre-mRNA cleavage complex II, which promotes transcription termination by RNA polymerase II.</text>
</comment>
<dbReference type="OrthoDB" id="343582at2759"/>
<evidence type="ECO:0000256" key="12">
    <source>
        <dbReference type="ARBA" id="ARBA00068814"/>
    </source>
</evidence>
<dbReference type="GO" id="GO:0006369">
    <property type="term" value="P:termination of RNA polymerase II transcription"/>
    <property type="evidence" value="ECO:0007669"/>
    <property type="project" value="InterPro"/>
</dbReference>
<proteinExistence type="predicted"/>
<dbReference type="InterPro" id="IPR048832">
    <property type="entry name" value="PCF11_charged"/>
</dbReference>
<feature type="compositionally biased region" description="Low complexity" evidence="14">
    <location>
        <begin position="223"/>
        <end position="233"/>
    </location>
</feature>
<dbReference type="InterPro" id="IPR008942">
    <property type="entry name" value="ENTH_VHS"/>
</dbReference>
<evidence type="ECO:0000256" key="5">
    <source>
        <dbReference type="ARBA" id="ARBA00022664"/>
    </source>
</evidence>
<feature type="compositionally biased region" description="Basic and acidic residues" evidence="14">
    <location>
        <begin position="874"/>
        <end position="895"/>
    </location>
</feature>
<dbReference type="Pfam" id="PF11526">
    <property type="entry name" value="Pfc11_Clp1_ID"/>
    <property type="match status" value="1"/>
</dbReference>
<dbReference type="GO" id="GO:0031124">
    <property type="term" value="P:mRNA 3'-end processing"/>
    <property type="evidence" value="ECO:0007669"/>
    <property type="project" value="InterPro"/>
</dbReference>
<evidence type="ECO:0000256" key="11">
    <source>
        <dbReference type="ARBA" id="ARBA00063659"/>
    </source>
</evidence>
<feature type="compositionally biased region" description="Basic and acidic residues" evidence="14">
    <location>
        <begin position="360"/>
        <end position="380"/>
    </location>
</feature>
<evidence type="ECO:0000256" key="10">
    <source>
        <dbReference type="ARBA" id="ARBA00057101"/>
    </source>
</evidence>
<keyword evidence="6" id="KW-0832">Ubl conjugation</keyword>